<organism evidence="1 2">
    <name type="scientific">Pseudopedobacter beijingensis</name>
    <dbReference type="NCBI Taxonomy" id="1207056"/>
    <lineage>
        <taxon>Bacteria</taxon>
        <taxon>Pseudomonadati</taxon>
        <taxon>Bacteroidota</taxon>
        <taxon>Sphingobacteriia</taxon>
        <taxon>Sphingobacteriales</taxon>
        <taxon>Sphingobacteriaceae</taxon>
        <taxon>Pseudopedobacter</taxon>
    </lineage>
</organism>
<sequence length="154" mass="16944">MKKQFIFSVIAAGLFLGACQNRSTQQNEGELANDSSTVIADTTAYADNSQTSLDWAGTYSGTLPCADCEGIKTTITINQDGKFERKSEYLGKGDNNIFDEKGTFTWDSAGRNIITKIGTETYQYKVGEGFLQQLDQEGNEITGNLADHYILKKK</sequence>
<dbReference type="PROSITE" id="PS51257">
    <property type="entry name" value="PROKAR_LIPOPROTEIN"/>
    <property type="match status" value="1"/>
</dbReference>
<dbReference type="EMBL" id="JBHUDG010000044">
    <property type="protein sequence ID" value="MFD1631250.1"/>
    <property type="molecule type" value="Genomic_DNA"/>
</dbReference>
<keyword evidence="2" id="KW-1185">Reference proteome</keyword>
<dbReference type="RefSeq" id="WP_379663619.1">
    <property type="nucleotide sequence ID" value="NZ_JBHUDG010000044.1"/>
</dbReference>
<gene>
    <name evidence="1" type="ORF">ACFSAH_15340</name>
</gene>
<proteinExistence type="predicted"/>
<dbReference type="InterPro" id="IPR007298">
    <property type="entry name" value="Cu-R_lipoprotein_NlpE"/>
</dbReference>
<accession>A0ABW4IGG1</accession>
<evidence type="ECO:0000313" key="1">
    <source>
        <dbReference type="EMBL" id="MFD1631250.1"/>
    </source>
</evidence>
<comment type="caution">
    <text evidence="1">The sequence shown here is derived from an EMBL/GenBank/DDBJ whole genome shotgun (WGS) entry which is preliminary data.</text>
</comment>
<dbReference type="Pfam" id="PF04170">
    <property type="entry name" value="NlpE"/>
    <property type="match status" value="1"/>
</dbReference>
<name>A0ABW4IGG1_9SPHI</name>
<dbReference type="Proteomes" id="UP001597118">
    <property type="component" value="Unassembled WGS sequence"/>
</dbReference>
<protein>
    <submittedName>
        <fullName evidence="1">Copper resistance protein NlpE</fullName>
    </submittedName>
</protein>
<dbReference type="Gene3D" id="2.40.128.640">
    <property type="match status" value="1"/>
</dbReference>
<reference evidence="2" key="1">
    <citation type="journal article" date="2019" name="Int. J. Syst. Evol. Microbiol.">
        <title>The Global Catalogue of Microorganisms (GCM) 10K type strain sequencing project: providing services to taxonomists for standard genome sequencing and annotation.</title>
        <authorList>
            <consortium name="The Broad Institute Genomics Platform"/>
            <consortium name="The Broad Institute Genome Sequencing Center for Infectious Disease"/>
            <person name="Wu L."/>
            <person name="Ma J."/>
        </authorList>
    </citation>
    <scope>NUCLEOTIDE SEQUENCE [LARGE SCALE GENOMIC DNA]</scope>
    <source>
        <strain evidence="2">CCUG 53762</strain>
    </source>
</reference>
<evidence type="ECO:0000313" key="2">
    <source>
        <dbReference type="Proteomes" id="UP001597118"/>
    </source>
</evidence>